<dbReference type="PROSITE" id="PS50994">
    <property type="entry name" value="INTEGRASE"/>
    <property type="match status" value="1"/>
</dbReference>
<dbReference type="PANTHER" id="PTHR47331">
    <property type="entry name" value="PHD-TYPE DOMAIN-CONTAINING PROTEIN"/>
    <property type="match status" value="1"/>
</dbReference>
<proteinExistence type="predicted"/>
<sequence>MKYHLAKNCDVDPFATKRLSNSFFVDNLLTSVHNESELRRLINVSNELVKKGDFELRDWESSAPTDFRELEALKEVRVPRWISITPDATKKYFIHTFCKASKDAYAAVSYLLADDKNVHFLAYRSRIAPLKGAAIPRLELLAALVGGRLTKSIVDALGWTTVKCFYWSDSTTVLTGITKEENWSVFVNNRVQEIRKISQPSSWCHVSGVENPADLPSRGYIAPKCVTAPLPEDRVRNAAVFQIAGIDTAGPLFLKDNQKVWVLLFICAVFKAVQLELMSGVSTEAFLMALRRFVARRGRCSTIYCDNGTNFVDAANILRSLDWKKVIKYGTVNAVDWKFNTPTAEWWERLIRIMKDILKRVLGKAYLSHEEMTIVLCDCEAIINSRPLTLVSENDTPISPSMFIQDMGSSRP</sequence>
<dbReference type="InterPro" id="IPR036397">
    <property type="entry name" value="RNaseH_sf"/>
</dbReference>
<dbReference type="Proteomes" id="UP000499080">
    <property type="component" value="Unassembled WGS sequence"/>
</dbReference>
<dbReference type="AlphaFoldDB" id="A0A4Y2MY59"/>
<gene>
    <name evidence="2" type="ORF">AVEN_105036_1</name>
</gene>
<dbReference type="InterPro" id="IPR008042">
    <property type="entry name" value="Retrotrans_Pao"/>
</dbReference>
<dbReference type="SUPFAM" id="SSF53098">
    <property type="entry name" value="Ribonuclease H-like"/>
    <property type="match status" value="1"/>
</dbReference>
<evidence type="ECO:0000313" key="3">
    <source>
        <dbReference type="Proteomes" id="UP000499080"/>
    </source>
</evidence>
<dbReference type="GO" id="GO:0015074">
    <property type="term" value="P:DNA integration"/>
    <property type="evidence" value="ECO:0007669"/>
    <property type="project" value="InterPro"/>
</dbReference>
<protein>
    <recommendedName>
        <fullName evidence="1">Integrase catalytic domain-containing protein</fullName>
    </recommendedName>
</protein>
<evidence type="ECO:0000313" key="2">
    <source>
        <dbReference type="EMBL" id="GBN32108.1"/>
    </source>
</evidence>
<dbReference type="EMBL" id="BGPR01008183">
    <property type="protein sequence ID" value="GBN32108.1"/>
    <property type="molecule type" value="Genomic_DNA"/>
</dbReference>
<dbReference type="PANTHER" id="PTHR47331:SF2">
    <property type="match status" value="1"/>
</dbReference>
<organism evidence="2 3">
    <name type="scientific">Araneus ventricosus</name>
    <name type="common">Orbweaver spider</name>
    <name type="synonym">Epeira ventricosa</name>
    <dbReference type="NCBI Taxonomy" id="182803"/>
    <lineage>
        <taxon>Eukaryota</taxon>
        <taxon>Metazoa</taxon>
        <taxon>Ecdysozoa</taxon>
        <taxon>Arthropoda</taxon>
        <taxon>Chelicerata</taxon>
        <taxon>Arachnida</taxon>
        <taxon>Araneae</taxon>
        <taxon>Araneomorphae</taxon>
        <taxon>Entelegynae</taxon>
        <taxon>Araneoidea</taxon>
        <taxon>Araneidae</taxon>
        <taxon>Araneus</taxon>
    </lineage>
</organism>
<dbReference type="Pfam" id="PF05380">
    <property type="entry name" value="Peptidase_A17"/>
    <property type="match status" value="1"/>
</dbReference>
<dbReference type="InterPro" id="IPR012337">
    <property type="entry name" value="RNaseH-like_sf"/>
</dbReference>
<keyword evidence="3" id="KW-1185">Reference proteome</keyword>
<name>A0A4Y2MY59_ARAVE</name>
<dbReference type="Gene3D" id="3.30.420.10">
    <property type="entry name" value="Ribonuclease H-like superfamily/Ribonuclease H"/>
    <property type="match status" value="1"/>
</dbReference>
<reference evidence="2 3" key="1">
    <citation type="journal article" date="2019" name="Sci. Rep.">
        <title>Orb-weaving spider Araneus ventricosus genome elucidates the spidroin gene catalogue.</title>
        <authorList>
            <person name="Kono N."/>
            <person name="Nakamura H."/>
            <person name="Ohtoshi R."/>
            <person name="Moran D.A.P."/>
            <person name="Shinohara A."/>
            <person name="Yoshida Y."/>
            <person name="Fujiwara M."/>
            <person name="Mori M."/>
            <person name="Tomita M."/>
            <person name="Arakawa K."/>
        </authorList>
    </citation>
    <scope>NUCLEOTIDE SEQUENCE [LARGE SCALE GENOMIC DNA]</scope>
</reference>
<dbReference type="GO" id="GO:0003676">
    <property type="term" value="F:nucleic acid binding"/>
    <property type="evidence" value="ECO:0007669"/>
    <property type="project" value="InterPro"/>
</dbReference>
<dbReference type="OrthoDB" id="6431442at2759"/>
<comment type="caution">
    <text evidence="2">The sequence shown here is derived from an EMBL/GenBank/DDBJ whole genome shotgun (WGS) entry which is preliminary data.</text>
</comment>
<accession>A0A4Y2MY59</accession>
<evidence type="ECO:0000259" key="1">
    <source>
        <dbReference type="PROSITE" id="PS50994"/>
    </source>
</evidence>
<dbReference type="InterPro" id="IPR001584">
    <property type="entry name" value="Integrase_cat-core"/>
</dbReference>
<feature type="domain" description="Integrase catalytic" evidence="1">
    <location>
        <begin position="227"/>
        <end position="408"/>
    </location>
</feature>